<evidence type="ECO:0000259" key="1">
    <source>
        <dbReference type="Pfam" id="PF01869"/>
    </source>
</evidence>
<dbReference type="InterPro" id="IPR002731">
    <property type="entry name" value="ATPase_BadF"/>
</dbReference>
<protein>
    <submittedName>
        <fullName evidence="2">BadF/BadG/BcrA/BcrD ATPase family protein</fullName>
    </submittedName>
</protein>
<keyword evidence="2" id="KW-0614">Plasmid</keyword>
<feature type="domain" description="ATPase BadF/BadG/BcrA/BcrD type" evidence="1">
    <location>
        <begin position="11"/>
        <end position="275"/>
    </location>
</feature>
<dbReference type="SUPFAM" id="SSF53067">
    <property type="entry name" value="Actin-like ATPase domain"/>
    <property type="match status" value="2"/>
</dbReference>
<name>A0AAU7UFG3_9DEIO</name>
<geneLocation type="plasmid" evidence="2">
    <name>pDson02</name>
</geneLocation>
<dbReference type="AlphaFoldDB" id="A0AAU7UFG3"/>
<accession>A0AAU7UFG3</accession>
<dbReference type="KEGG" id="dsc:ABOD76_21855"/>
<reference evidence="2" key="1">
    <citation type="submission" date="2024-06" db="EMBL/GenBank/DDBJ databases">
        <title>Draft Genome Sequence of Deinococcus sonorensis Type Strain KR-87, a Biofilm Producing Representative of the Genus Deinococcus.</title>
        <authorList>
            <person name="Boren L.S."/>
            <person name="Grosso R.A."/>
            <person name="Hugenberg-Cox A.N."/>
            <person name="Hill J.T.E."/>
            <person name="Albert C.M."/>
            <person name="Tuohy J.M."/>
        </authorList>
    </citation>
    <scope>NUCLEOTIDE SEQUENCE</scope>
    <source>
        <strain evidence="2">KR-87</strain>
        <plasmid evidence="2">pDson02</plasmid>
    </source>
</reference>
<dbReference type="PANTHER" id="PTHR43190">
    <property type="entry name" value="N-ACETYL-D-GLUCOSAMINE KINASE"/>
    <property type="match status" value="1"/>
</dbReference>
<dbReference type="PANTHER" id="PTHR43190:SF3">
    <property type="entry name" value="N-ACETYL-D-GLUCOSAMINE KINASE"/>
    <property type="match status" value="1"/>
</dbReference>
<dbReference type="Pfam" id="PF01869">
    <property type="entry name" value="BcrAD_BadFG"/>
    <property type="match status" value="1"/>
</dbReference>
<organism evidence="2">
    <name type="scientific">Deinococcus sonorensis KR-87</name>
    <dbReference type="NCBI Taxonomy" id="694439"/>
    <lineage>
        <taxon>Bacteria</taxon>
        <taxon>Thermotogati</taxon>
        <taxon>Deinococcota</taxon>
        <taxon>Deinococci</taxon>
        <taxon>Deinococcales</taxon>
        <taxon>Deinococcaceae</taxon>
        <taxon>Deinococcus</taxon>
    </lineage>
</organism>
<dbReference type="InterPro" id="IPR052519">
    <property type="entry name" value="Euk-type_GlcNAc_Kinase"/>
</dbReference>
<evidence type="ECO:0000313" key="2">
    <source>
        <dbReference type="EMBL" id="XBV87338.1"/>
    </source>
</evidence>
<dbReference type="InterPro" id="IPR043129">
    <property type="entry name" value="ATPase_NBD"/>
</dbReference>
<dbReference type="EMBL" id="CP158300">
    <property type="protein sequence ID" value="XBV87338.1"/>
    <property type="molecule type" value="Genomic_DNA"/>
</dbReference>
<dbReference type="RefSeq" id="WP_350245488.1">
    <property type="nucleotide sequence ID" value="NZ_CP158300.1"/>
</dbReference>
<proteinExistence type="predicted"/>
<sequence>MTKVTPSGWVLGVDGGGSHTRAALAAPDGHVQGPWTVGGSNPNDQPRWAEHLTELLRPLLEATPDLQAATLGLAGYGELAPGRAATEQLLAGLLPEALPRELLNDVQIAHFGALGGGPGVLLLAGTGSIAWGRDGAGQERRVGGWGFSFGDEGSGAWLGREALGLISRTLDGRADAQALTTALLAALGLERDPAYLTRPLLGWVQAQAHPRSAIAQLARPLADLAAQGDPDALALLERAGQQLAAHVRACAAALRLDVPARWSAAGSVATSPLVLDATERALPEFERVPPLLPPLGGALLRAAGLAGWPVPDRWTTEVARQLSGATAGSS</sequence>
<dbReference type="Gene3D" id="3.30.420.40">
    <property type="match status" value="2"/>
</dbReference>
<gene>
    <name evidence="2" type="ORF">ABOD76_21855</name>
</gene>